<dbReference type="Gene3D" id="1.10.3370.10">
    <property type="entry name" value="SecY subunit domain"/>
    <property type="match status" value="1"/>
</dbReference>
<dbReference type="HAMAP" id="MF_01465">
    <property type="entry name" value="SecY"/>
    <property type="match status" value="1"/>
</dbReference>
<protein>
    <recommendedName>
        <fullName evidence="9 10">Protein translocase subunit SecY</fullName>
    </recommendedName>
</protein>
<keyword evidence="10" id="KW-1003">Cell membrane</keyword>
<evidence type="ECO:0000256" key="11">
    <source>
        <dbReference type="RuleBase" id="RU004349"/>
    </source>
</evidence>
<accession>A0A7W7YPX6</accession>
<feature type="transmembrane region" description="Helical" evidence="10">
    <location>
        <begin position="18"/>
        <end position="39"/>
    </location>
</feature>
<evidence type="ECO:0000256" key="7">
    <source>
        <dbReference type="ARBA" id="ARBA00023010"/>
    </source>
</evidence>
<comment type="caution">
    <text evidence="12">The sequence shown here is derived from an EMBL/GenBank/DDBJ whole genome shotgun (WGS) entry which is preliminary data.</text>
</comment>
<sequence length="502" mass="54748">MISAFANSFKVPDLRSRILFTLAMIVIVRIGASITLPGVDVTVLDEWIKTRTADAGSGAAQVAALLNVFSGGGLQNCAIFALGIMPYISASIMLQLLTAVVPRLSKMAREDGGRQKITQYTRIATIVLCLFQGYLLAQSLQNPGQNIFLGGLNETIERLQRPLVPDFGFWSFVFPSVITITAGTMLMMWLGEMITDRGIGNGVSLLICVNIVSDLPGAMVQVWQTYVGNVDGDMSKPATLVLLLAFMILVIAGVIALTQATRRIVIQYAKRVVGRKVYGGQTQYLPLKINYSGVMPIIFAQAILLFPSSIIASMFPDVGWVQRFSQAIASGWIYYGLSAALIFFFSYFWVATMFQPTQISEDLKKSGGYIPGIRPGKPTADFLDFTMSRLTFAGAIFLTALYVMPGVISALLGIAPQTAQFFGGTSLLILVGVVLDVMRQIETHLLKSHYDGFLKKGRIRGRFDRMQQTGEVANPTTVAVLWTGIALITLLGVAWLIYNKGM</sequence>
<dbReference type="FunFam" id="1.10.3370.10:FF:000001">
    <property type="entry name" value="Preprotein translocase subunit SecY"/>
    <property type="match status" value="1"/>
</dbReference>
<keyword evidence="4 10" id="KW-0812">Transmembrane</keyword>
<reference evidence="12 13" key="1">
    <citation type="submission" date="2020-08" db="EMBL/GenBank/DDBJ databases">
        <title>Genomic Encyclopedia of Type Strains, Phase IV (KMG-IV): sequencing the most valuable type-strain genomes for metagenomic binning, comparative biology and taxonomic classification.</title>
        <authorList>
            <person name="Goeker M."/>
        </authorList>
    </citation>
    <scope>NUCLEOTIDE SEQUENCE [LARGE SCALE GENOMIC DNA]</scope>
    <source>
        <strain evidence="12 13">DSM 12251</strain>
    </source>
</reference>
<organism evidence="12 13">
    <name type="scientific">Prosthecobacter dejongeii</name>
    <dbReference type="NCBI Taxonomy" id="48465"/>
    <lineage>
        <taxon>Bacteria</taxon>
        <taxon>Pseudomonadati</taxon>
        <taxon>Verrucomicrobiota</taxon>
        <taxon>Verrucomicrobiia</taxon>
        <taxon>Verrucomicrobiales</taxon>
        <taxon>Verrucomicrobiaceae</taxon>
        <taxon>Prosthecobacter</taxon>
    </lineage>
</organism>
<dbReference type="Pfam" id="PF00344">
    <property type="entry name" value="SecY"/>
    <property type="match status" value="1"/>
</dbReference>
<dbReference type="PROSITE" id="PS00756">
    <property type="entry name" value="SECY_2"/>
    <property type="match status" value="1"/>
</dbReference>
<comment type="caution">
    <text evidence="10">Lacks conserved residue(s) required for the propagation of feature annotation.</text>
</comment>
<keyword evidence="3 10" id="KW-0813">Transport</keyword>
<dbReference type="EMBL" id="JACHIF010000011">
    <property type="protein sequence ID" value="MBB5040017.1"/>
    <property type="molecule type" value="Genomic_DNA"/>
</dbReference>
<dbReference type="GO" id="GO:0006605">
    <property type="term" value="P:protein targeting"/>
    <property type="evidence" value="ECO:0007669"/>
    <property type="project" value="UniProtKB-UniRule"/>
</dbReference>
<feature type="transmembrane region" description="Helical" evidence="10">
    <location>
        <begin position="203"/>
        <end position="226"/>
    </location>
</feature>
<keyword evidence="7 10" id="KW-0811">Translocation</keyword>
<dbReference type="SUPFAM" id="SSF103491">
    <property type="entry name" value="Preprotein translocase SecY subunit"/>
    <property type="match status" value="1"/>
</dbReference>
<dbReference type="InterPro" id="IPR002208">
    <property type="entry name" value="SecY/SEC61-alpha"/>
</dbReference>
<comment type="subunit">
    <text evidence="10">Component of the Sec protein translocase complex. Heterotrimer consisting of SecY, SecE and SecG subunits. The heterotrimers can form oligomers, although 1 heterotrimer is thought to be able to translocate proteins. Interacts with the ribosome. Interacts with SecDF, and other proteins may be involved. Interacts with SecA.</text>
</comment>
<dbReference type="InterPro" id="IPR030659">
    <property type="entry name" value="SecY_CS"/>
</dbReference>
<dbReference type="InterPro" id="IPR026593">
    <property type="entry name" value="SecY"/>
</dbReference>
<gene>
    <name evidence="10" type="primary">secY</name>
    <name evidence="12" type="ORF">HNQ64_004296</name>
</gene>
<feature type="transmembrane region" description="Helical" evidence="10">
    <location>
        <begin position="472"/>
        <end position="498"/>
    </location>
</feature>
<proteinExistence type="inferred from homology"/>
<evidence type="ECO:0000256" key="10">
    <source>
        <dbReference type="HAMAP-Rule" id="MF_01465"/>
    </source>
</evidence>
<feature type="transmembrane region" description="Helical" evidence="10">
    <location>
        <begin position="167"/>
        <end position="191"/>
    </location>
</feature>
<evidence type="ECO:0000256" key="2">
    <source>
        <dbReference type="ARBA" id="ARBA00005751"/>
    </source>
</evidence>
<comment type="subcellular location">
    <subcellularLocation>
        <location evidence="10">Cell membrane</location>
        <topology evidence="10">Multi-pass membrane protein</topology>
    </subcellularLocation>
    <subcellularLocation>
        <location evidence="1">Membrane</location>
        <topology evidence="1">Multi-pass membrane protein</topology>
    </subcellularLocation>
</comment>
<dbReference type="GO" id="GO:0043952">
    <property type="term" value="P:protein transport by the Sec complex"/>
    <property type="evidence" value="ECO:0007669"/>
    <property type="project" value="UniProtKB-UniRule"/>
</dbReference>
<feature type="transmembrane region" description="Helical" evidence="10">
    <location>
        <begin position="120"/>
        <end position="137"/>
    </location>
</feature>
<feature type="transmembrane region" description="Helical" evidence="10">
    <location>
        <begin position="392"/>
        <end position="415"/>
    </location>
</feature>
<evidence type="ECO:0000256" key="4">
    <source>
        <dbReference type="ARBA" id="ARBA00022692"/>
    </source>
</evidence>
<evidence type="ECO:0000256" key="8">
    <source>
        <dbReference type="ARBA" id="ARBA00023136"/>
    </source>
</evidence>
<name>A0A7W7YPX6_9BACT</name>
<feature type="transmembrane region" description="Helical" evidence="10">
    <location>
        <begin position="238"/>
        <end position="257"/>
    </location>
</feature>
<dbReference type="PANTHER" id="PTHR10906">
    <property type="entry name" value="SECY/SEC61-ALPHA FAMILY MEMBER"/>
    <property type="match status" value="1"/>
</dbReference>
<evidence type="ECO:0000256" key="9">
    <source>
        <dbReference type="ARBA" id="ARBA00039733"/>
    </source>
</evidence>
<dbReference type="PIRSF" id="PIRSF004557">
    <property type="entry name" value="SecY"/>
    <property type="match status" value="1"/>
</dbReference>
<keyword evidence="6 10" id="KW-1133">Transmembrane helix</keyword>
<dbReference type="Proteomes" id="UP000534294">
    <property type="component" value="Unassembled WGS sequence"/>
</dbReference>
<keyword evidence="5 10" id="KW-0653">Protein transport</keyword>
<keyword evidence="13" id="KW-1185">Reference proteome</keyword>
<evidence type="ECO:0000256" key="6">
    <source>
        <dbReference type="ARBA" id="ARBA00022989"/>
    </source>
</evidence>
<comment type="function">
    <text evidence="10">The central subunit of the protein translocation channel SecYEG. Consists of two halves formed by TMs 1-5 and 6-10. These two domains form a lateral gate at the front which open onto the bilayer between TMs 2 and 7, and are clamped together by SecE at the back. The channel is closed by both a pore ring composed of hydrophobic SecY resides and a short helix (helix 2A) on the extracellular side of the membrane which forms a plug. The plug probably moves laterally to allow the channel to open. The ring and the pore may move independently.</text>
</comment>
<keyword evidence="8 10" id="KW-0472">Membrane</keyword>
<dbReference type="GO" id="GO:0005886">
    <property type="term" value="C:plasma membrane"/>
    <property type="evidence" value="ECO:0007669"/>
    <property type="project" value="UniProtKB-SubCell"/>
</dbReference>
<comment type="similarity">
    <text evidence="2 10 11">Belongs to the SecY/SEC61-alpha family.</text>
</comment>
<evidence type="ECO:0000256" key="3">
    <source>
        <dbReference type="ARBA" id="ARBA00022448"/>
    </source>
</evidence>
<feature type="transmembrane region" description="Helical" evidence="10">
    <location>
        <begin position="293"/>
        <end position="312"/>
    </location>
</feature>
<feature type="transmembrane region" description="Helical" evidence="10">
    <location>
        <begin position="332"/>
        <end position="350"/>
    </location>
</feature>
<dbReference type="InterPro" id="IPR023201">
    <property type="entry name" value="SecY_dom_sf"/>
</dbReference>
<evidence type="ECO:0000313" key="12">
    <source>
        <dbReference type="EMBL" id="MBB5040017.1"/>
    </source>
</evidence>
<feature type="transmembrane region" description="Helical" evidence="10">
    <location>
        <begin position="421"/>
        <end position="438"/>
    </location>
</feature>
<evidence type="ECO:0000256" key="1">
    <source>
        <dbReference type="ARBA" id="ARBA00004141"/>
    </source>
</evidence>
<dbReference type="PRINTS" id="PR00303">
    <property type="entry name" value="SECYTRNLCASE"/>
</dbReference>
<dbReference type="AlphaFoldDB" id="A0A7W7YPX6"/>
<feature type="transmembrane region" description="Helical" evidence="10">
    <location>
        <begin position="78"/>
        <end position="100"/>
    </location>
</feature>
<evidence type="ECO:0000256" key="5">
    <source>
        <dbReference type="ARBA" id="ARBA00022927"/>
    </source>
</evidence>
<evidence type="ECO:0000313" key="13">
    <source>
        <dbReference type="Proteomes" id="UP000534294"/>
    </source>
</evidence>
<dbReference type="RefSeq" id="WP_184212343.1">
    <property type="nucleotide sequence ID" value="NZ_JACHIF010000011.1"/>
</dbReference>
<dbReference type="NCBIfam" id="TIGR00967">
    <property type="entry name" value="3a0501s007"/>
    <property type="match status" value="1"/>
</dbReference>
<dbReference type="GO" id="GO:0065002">
    <property type="term" value="P:intracellular protein transmembrane transport"/>
    <property type="evidence" value="ECO:0007669"/>
    <property type="project" value="UniProtKB-UniRule"/>
</dbReference>